<dbReference type="RefSeq" id="WP_288195795.1">
    <property type="nucleotide sequence ID" value="NZ_LT608334.1"/>
</dbReference>
<gene>
    <name evidence="1" type="ORF">KL86PLE_20081</name>
</gene>
<organism evidence="1">
    <name type="scientific">uncultured Pleomorphomonas sp</name>
    <dbReference type="NCBI Taxonomy" id="442121"/>
    <lineage>
        <taxon>Bacteria</taxon>
        <taxon>Pseudomonadati</taxon>
        <taxon>Pseudomonadota</taxon>
        <taxon>Alphaproteobacteria</taxon>
        <taxon>Hyphomicrobiales</taxon>
        <taxon>Pleomorphomonadaceae</taxon>
        <taxon>Pleomorphomonas</taxon>
        <taxon>environmental samples</taxon>
    </lineage>
</organism>
<accession>A0A212LCW9</accession>
<protein>
    <submittedName>
        <fullName evidence="1">Host nuclease inhibitor protein</fullName>
    </submittedName>
</protein>
<name>A0A212LCW9_9HYPH</name>
<proteinExistence type="predicted"/>
<reference evidence="1" key="1">
    <citation type="submission" date="2016-08" db="EMBL/GenBank/DDBJ databases">
        <authorList>
            <person name="Seilhamer J.J."/>
        </authorList>
    </citation>
    <scope>NUCLEOTIDE SEQUENCE</scope>
    <source>
        <strain evidence="1">86</strain>
    </source>
</reference>
<sequence length="81" mass="8731">MKAYCWRTGKIEFGRSTPNGALEIADAPGRELRRHVSASARHAYDGETLLVPGVPEAATDLAAGEAVGRFRDWLFKCLGAA</sequence>
<dbReference type="AlphaFoldDB" id="A0A212LCW9"/>
<dbReference type="EMBL" id="FMJD01000006">
    <property type="protein sequence ID" value="SCM75413.1"/>
    <property type="molecule type" value="Genomic_DNA"/>
</dbReference>
<evidence type="ECO:0000313" key="1">
    <source>
        <dbReference type="EMBL" id="SCM75413.1"/>
    </source>
</evidence>